<comment type="subcellular location">
    <subcellularLocation>
        <location evidence="1 8">Cell outer membrane</location>
        <topology evidence="1 8">Multi-pass membrane protein</topology>
    </subcellularLocation>
</comment>
<dbReference type="SUPFAM" id="SSF56935">
    <property type="entry name" value="Porins"/>
    <property type="match status" value="1"/>
</dbReference>
<dbReference type="NCBIfam" id="TIGR04056">
    <property type="entry name" value="OMP_RagA_SusC"/>
    <property type="match status" value="1"/>
</dbReference>
<keyword evidence="5 9" id="KW-0798">TonB box</keyword>
<feature type="chain" id="PRO_5019322329" evidence="10">
    <location>
        <begin position="20"/>
        <end position="1078"/>
    </location>
</feature>
<keyword evidence="7 8" id="KW-0998">Cell outer membrane</keyword>
<evidence type="ECO:0000313" key="14">
    <source>
        <dbReference type="Proteomes" id="UP000282423"/>
    </source>
</evidence>
<evidence type="ECO:0000256" key="2">
    <source>
        <dbReference type="ARBA" id="ARBA00022448"/>
    </source>
</evidence>
<evidence type="ECO:0000256" key="7">
    <source>
        <dbReference type="ARBA" id="ARBA00023237"/>
    </source>
</evidence>
<protein>
    <submittedName>
        <fullName evidence="13">TonB-dependent receptor</fullName>
    </submittedName>
</protein>
<keyword evidence="2 8" id="KW-0813">Transport</keyword>
<evidence type="ECO:0000256" key="1">
    <source>
        <dbReference type="ARBA" id="ARBA00004571"/>
    </source>
</evidence>
<feature type="signal peptide" evidence="10">
    <location>
        <begin position="1"/>
        <end position="19"/>
    </location>
</feature>
<evidence type="ECO:0000256" key="3">
    <source>
        <dbReference type="ARBA" id="ARBA00022452"/>
    </source>
</evidence>
<dbReference type="OrthoDB" id="9768177at2"/>
<proteinExistence type="inferred from homology"/>
<evidence type="ECO:0000256" key="5">
    <source>
        <dbReference type="ARBA" id="ARBA00023077"/>
    </source>
</evidence>
<reference evidence="13 14" key="1">
    <citation type="submission" date="2018-10" db="EMBL/GenBank/DDBJ databases">
        <title>Sphingobacterium sp. M05W1-28.</title>
        <authorList>
            <person name="Cai H."/>
        </authorList>
    </citation>
    <scope>NUCLEOTIDE SEQUENCE [LARGE SCALE GENOMIC DNA]</scope>
    <source>
        <strain evidence="13 14">M05W1-28</strain>
    </source>
</reference>
<comment type="caution">
    <text evidence="13">The sequence shown here is derived from an EMBL/GenBank/DDBJ whole genome shotgun (WGS) entry which is preliminary data.</text>
</comment>
<comment type="similarity">
    <text evidence="8 9">Belongs to the TonB-dependent receptor family.</text>
</comment>
<dbReference type="SUPFAM" id="SSF49464">
    <property type="entry name" value="Carboxypeptidase regulatory domain-like"/>
    <property type="match status" value="1"/>
</dbReference>
<dbReference type="InterPro" id="IPR000531">
    <property type="entry name" value="Beta-barrel_TonB"/>
</dbReference>
<sequence length="1078" mass="119050">MRKIKTLLFLISVAQVALAQEKKIVGTVYGPDARPMSGVTVSIKGKSKQASTNKDGQYTIAVGSLQDTLVFSSVGFIRAEKPAAIGNNIVVTLQEDARGLDEVVVIGYGTVSRKDLAGAVSSIKGKELEKAPVVNVAEALTGRLPGVQVTTVDGAPGAEIVIRVRGGGSITQDNAPLYIVDGFIVNNLNDISASDIESIDVLKDASSTAIYGSKGANGVVIVTTKTPKAGKTSINYNNFFQSKYMPKELGVLSPYEFALLHYEYGMIRGTTSSEYTNFKKFFGEYDDLELYKYQAGTNWQNELFGGAVRSSQHNLSISGGTEKTKWGFNNTYNKDEGLMLNSGQKRYYFNFKLNHELYKNLKLDLSARYTNNVIDGAGTSGTSSVRISDGIQTRPINGLVDHMVIDPTTIVDGEDDYDNFLRSLINPVELAKQDYRQRKTRDFSFGAAITYNPLKNLNLRSEAAITLRGGDSKRYWGPLTGESRNVGLNLPLGQIDLSNASIYRFVNTANYTALKDKKHNLNLLLGHELSFTTGNTSLNRAKYFNENVTPEALFSNMALGTPERMETYKVRGEDFVSFFGRANYSYLDRYILYATLRADGSSKFAPTKRWGYFPSASLAWKVKEEDFLKDVSFINDLKLRLSYGQAGNNRIANDSWRMLYGPSQNRPYGAGDINQTYYNILNSSLPNPNLKWETTVSRNLGLDFSLFNNKLSAIIDIYKNTTKDLIIDNEIPPYNGFTKQLINLGETSNKGIEIGLTAPLIEKQDYGLTLSFNIGRNIPKIDKLDGNNRRVLQSNWAGTDLKSQDDYLFNVGETIGQIYGYVADGFYTSNDFESYNGGSSYTLKDGIASSQGILGGTLGIRPGTMKLKDLNGDGLITAEGDRQVIGNALPKHSGGVGFNGRYKSFDLSTFFNWVYGNDIYNSGRIQYNMLYRTTFGNISDRMNSHDRFKYINNAGELVTGLDELAALNKDAKVWSPFSMGTASPVLTSDAIEDGSFLRLSYVTLGYTLPKQLTSRVGIASLRLFATVYNAFVWTKYSGYDPEVSTTRSSAYAALTPGVDYSAYPKSRTFTFGLNVNFK</sequence>
<dbReference type="RefSeq" id="WP_121120586.1">
    <property type="nucleotide sequence ID" value="NZ_RBWS01000001.1"/>
</dbReference>
<dbReference type="PROSITE" id="PS52016">
    <property type="entry name" value="TONB_DEPENDENT_REC_3"/>
    <property type="match status" value="1"/>
</dbReference>
<dbReference type="InterPro" id="IPR039426">
    <property type="entry name" value="TonB-dep_rcpt-like"/>
</dbReference>
<dbReference type="Pfam" id="PF07715">
    <property type="entry name" value="Plug"/>
    <property type="match status" value="1"/>
</dbReference>
<dbReference type="Gene3D" id="2.40.170.20">
    <property type="entry name" value="TonB-dependent receptor, beta-barrel domain"/>
    <property type="match status" value="1"/>
</dbReference>
<dbReference type="InterPro" id="IPR036942">
    <property type="entry name" value="Beta-barrel_TonB_sf"/>
</dbReference>
<feature type="domain" description="TonB-dependent receptor plug" evidence="12">
    <location>
        <begin position="113"/>
        <end position="219"/>
    </location>
</feature>
<evidence type="ECO:0000256" key="6">
    <source>
        <dbReference type="ARBA" id="ARBA00023136"/>
    </source>
</evidence>
<gene>
    <name evidence="13" type="ORF">D7322_00825</name>
</gene>
<dbReference type="InterPro" id="IPR023996">
    <property type="entry name" value="TonB-dep_OMP_SusC/RagA"/>
</dbReference>
<dbReference type="InterPro" id="IPR008969">
    <property type="entry name" value="CarboxyPept-like_regulatory"/>
</dbReference>
<keyword evidence="13" id="KW-0675">Receptor</keyword>
<evidence type="ECO:0000259" key="11">
    <source>
        <dbReference type="Pfam" id="PF00593"/>
    </source>
</evidence>
<accession>A0A420W3W9</accession>
<dbReference type="InterPro" id="IPR023997">
    <property type="entry name" value="TonB-dep_OMP_SusC/RagA_CS"/>
</dbReference>
<keyword evidence="4 8" id="KW-0812">Transmembrane</keyword>
<dbReference type="Pfam" id="PF00593">
    <property type="entry name" value="TonB_dep_Rec_b-barrel"/>
    <property type="match status" value="1"/>
</dbReference>
<dbReference type="FunFam" id="2.170.130.10:FF:000008">
    <property type="entry name" value="SusC/RagA family TonB-linked outer membrane protein"/>
    <property type="match status" value="1"/>
</dbReference>
<dbReference type="Gene3D" id="2.170.130.10">
    <property type="entry name" value="TonB-dependent receptor, plug domain"/>
    <property type="match status" value="1"/>
</dbReference>
<dbReference type="InterPro" id="IPR012910">
    <property type="entry name" value="Plug_dom"/>
</dbReference>
<dbReference type="AlphaFoldDB" id="A0A420W3W9"/>
<evidence type="ECO:0000256" key="4">
    <source>
        <dbReference type="ARBA" id="ARBA00022692"/>
    </source>
</evidence>
<evidence type="ECO:0000256" key="9">
    <source>
        <dbReference type="RuleBase" id="RU003357"/>
    </source>
</evidence>
<feature type="domain" description="TonB-dependent receptor-like beta-barrel" evidence="11">
    <location>
        <begin position="430"/>
        <end position="831"/>
    </location>
</feature>
<evidence type="ECO:0000256" key="10">
    <source>
        <dbReference type="SAM" id="SignalP"/>
    </source>
</evidence>
<dbReference type="NCBIfam" id="TIGR04057">
    <property type="entry name" value="SusC_RagA_signa"/>
    <property type="match status" value="1"/>
</dbReference>
<keyword evidence="3 8" id="KW-1134">Transmembrane beta strand</keyword>
<dbReference type="EMBL" id="RBWS01000001">
    <property type="protein sequence ID" value="RKO73251.1"/>
    <property type="molecule type" value="Genomic_DNA"/>
</dbReference>
<dbReference type="Proteomes" id="UP000282423">
    <property type="component" value="Unassembled WGS sequence"/>
</dbReference>
<dbReference type="Pfam" id="PF13715">
    <property type="entry name" value="CarbopepD_reg_2"/>
    <property type="match status" value="1"/>
</dbReference>
<keyword evidence="6 8" id="KW-0472">Membrane</keyword>
<evidence type="ECO:0000313" key="13">
    <source>
        <dbReference type="EMBL" id="RKO73251.1"/>
    </source>
</evidence>
<dbReference type="Gene3D" id="2.60.40.1120">
    <property type="entry name" value="Carboxypeptidase-like, regulatory domain"/>
    <property type="match status" value="1"/>
</dbReference>
<evidence type="ECO:0000256" key="8">
    <source>
        <dbReference type="PROSITE-ProRule" id="PRU01360"/>
    </source>
</evidence>
<organism evidence="13 14">
    <name type="scientific">Sphingobacterium puteale</name>
    <dbReference type="NCBI Taxonomy" id="2420510"/>
    <lineage>
        <taxon>Bacteria</taxon>
        <taxon>Pseudomonadati</taxon>
        <taxon>Bacteroidota</taxon>
        <taxon>Sphingobacteriia</taxon>
        <taxon>Sphingobacteriales</taxon>
        <taxon>Sphingobacteriaceae</taxon>
        <taxon>Sphingobacterium</taxon>
    </lineage>
</organism>
<dbReference type="GO" id="GO:0009279">
    <property type="term" value="C:cell outer membrane"/>
    <property type="evidence" value="ECO:0007669"/>
    <property type="project" value="UniProtKB-SubCell"/>
</dbReference>
<dbReference type="InterPro" id="IPR037066">
    <property type="entry name" value="Plug_dom_sf"/>
</dbReference>
<evidence type="ECO:0000259" key="12">
    <source>
        <dbReference type="Pfam" id="PF07715"/>
    </source>
</evidence>
<keyword evidence="14" id="KW-1185">Reference proteome</keyword>
<keyword evidence="10" id="KW-0732">Signal</keyword>
<name>A0A420W3W9_9SPHI</name>